<dbReference type="PANTHER" id="PTHR28682">
    <property type="entry name" value="INHIBITORY SYNAPTIC FACTOR 2A-RELATED"/>
    <property type="match status" value="1"/>
</dbReference>
<dbReference type="Proteomes" id="UP000265140">
    <property type="component" value="Chromosome 4"/>
</dbReference>
<dbReference type="STRING" id="8010.ENSELUP00000037566"/>
<dbReference type="KEGG" id="els:105025224"/>
<evidence type="ECO:0000313" key="3">
    <source>
        <dbReference type="Proteomes" id="UP000265140"/>
    </source>
</evidence>
<dbReference type="OrthoDB" id="8679980at2759"/>
<accession>A0A3P9A8Q0</accession>
<evidence type="ECO:0000256" key="1">
    <source>
        <dbReference type="SAM" id="MobiDB-lite"/>
    </source>
</evidence>
<dbReference type="Pfam" id="PF15265">
    <property type="entry name" value="FAM196"/>
    <property type="match status" value="1"/>
</dbReference>
<name>A0A3P9A8Q0_ESOLU</name>
<feature type="compositionally biased region" description="Basic and acidic residues" evidence="1">
    <location>
        <begin position="454"/>
        <end position="464"/>
    </location>
</feature>
<dbReference type="GeneTree" id="ENSGT01090000260190"/>
<organism evidence="2 3">
    <name type="scientific">Esox lucius</name>
    <name type="common">Northern pike</name>
    <dbReference type="NCBI Taxonomy" id="8010"/>
    <lineage>
        <taxon>Eukaryota</taxon>
        <taxon>Metazoa</taxon>
        <taxon>Chordata</taxon>
        <taxon>Craniata</taxon>
        <taxon>Vertebrata</taxon>
        <taxon>Euteleostomi</taxon>
        <taxon>Actinopterygii</taxon>
        <taxon>Neopterygii</taxon>
        <taxon>Teleostei</taxon>
        <taxon>Protacanthopterygii</taxon>
        <taxon>Esociformes</taxon>
        <taxon>Esocidae</taxon>
        <taxon>Esox</taxon>
    </lineage>
</organism>
<evidence type="ECO:0008006" key="4">
    <source>
        <dbReference type="Google" id="ProtNLM"/>
    </source>
</evidence>
<keyword evidence="3" id="KW-1185">Reference proteome</keyword>
<dbReference type="AlphaFoldDB" id="A0A3P9A8Q0"/>
<protein>
    <recommendedName>
        <fullName evidence="4">Protein FAM196B</fullName>
    </recommendedName>
</protein>
<dbReference type="RefSeq" id="XP_010894069.2">
    <property type="nucleotide sequence ID" value="XM_010895767.3"/>
</dbReference>
<feature type="compositionally biased region" description="Polar residues" evidence="1">
    <location>
        <begin position="269"/>
        <end position="296"/>
    </location>
</feature>
<feature type="compositionally biased region" description="Polar residues" evidence="1">
    <location>
        <begin position="189"/>
        <end position="199"/>
    </location>
</feature>
<sequence>MGRRVADPTNPVPALGVPLAGGRWGPLCSVGVQTSPGLRILPSIKHNQPTNIQNPETVPGQNHVTTAVTMPSDTGVVCDSGTRDNSRVFAVSKETSQNAINSLTQDDMGSQGSGSGVYCQIKAIRTNPRDFGHRPSGKRTSRYANGSVVAPEVVGGVCTEGAEGNEPIRERRRVQSLRGEESRPARRSGSVSQSVTSHVTPPRACRMITSSSPRLCGTCGRRQSQAPPICMATACRRRAASQITESQTLPNPPRKQTALPKQNRKDSPVLNSNTAPTTHTAMKNTQTQTHSLPSPHTKQKTKNLPVPTGPNTKDTATQHTHVDTTDPQPRIHQKQTHSHTTDKTSLPTQPLLGKNTEISSNHQHTLQHTPPGSSIQVTNKPQPPVLLIGTKSPATPPLLPKKSTNQSHSAKVHQKPAPPVLQTKPKLTAPKPSLLPQTPPAQPIKSDDSNPPPQKKDASNEAHAAHRAPQCNGAPGGLAGVQEGVKTEVQEEVPGGGQEGVPGSLHGRLHSVEESLLSNQEKIKVLLNVIQDLEKSKALSEGRCSYRTGQDINNCSTCQKTACIIYSVEHDFRQQEGRLQPVMESLDRDYDVPLSVPKPALSRPGAKDRVKKLRKKCFWWL</sequence>
<evidence type="ECO:0000313" key="2">
    <source>
        <dbReference type="Ensembl" id="ENSELUP00000037566.2"/>
    </source>
</evidence>
<dbReference type="CTD" id="100131897"/>
<dbReference type="Ensembl" id="ENSELUT00000027224.3">
    <property type="protein sequence ID" value="ENSELUP00000037566.2"/>
    <property type="gene ID" value="ENSELUG00000017266.3"/>
</dbReference>
<reference evidence="3" key="1">
    <citation type="journal article" date="2014" name="PLoS ONE">
        <title>The genome and linkage map of the northern pike (Esox lucius): conserved synteny revealed between the salmonid sister group and the Neoteleostei.</title>
        <authorList>
            <person name="Rondeau E.B."/>
            <person name="Minkley D.R."/>
            <person name="Leong J.S."/>
            <person name="Messmer A.M."/>
            <person name="Jantzen J.R."/>
            <person name="von Schalburg K.R."/>
            <person name="Lemon C."/>
            <person name="Bird N.H."/>
            <person name="Koop B.F."/>
        </authorList>
    </citation>
    <scope>NUCLEOTIDE SEQUENCE</scope>
</reference>
<proteinExistence type="predicted"/>
<reference evidence="2" key="3">
    <citation type="submission" date="2025-08" db="UniProtKB">
        <authorList>
            <consortium name="Ensembl"/>
        </authorList>
    </citation>
    <scope>IDENTIFICATION</scope>
</reference>
<feature type="compositionally biased region" description="Polar residues" evidence="1">
    <location>
        <begin position="309"/>
        <end position="319"/>
    </location>
</feature>
<dbReference type="PANTHER" id="PTHR28682:SF2">
    <property type="entry name" value="PROTEIN INSYN2B"/>
    <property type="match status" value="1"/>
</dbReference>
<feature type="region of interest" description="Disordered" evidence="1">
    <location>
        <begin position="159"/>
        <end position="204"/>
    </location>
</feature>
<feature type="compositionally biased region" description="Polar residues" evidence="1">
    <location>
        <begin position="356"/>
        <end position="380"/>
    </location>
</feature>
<dbReference type="GeneID" id="105025224"/>
<dbReference type="RefSeq" id="XP_010894070.2">
    <property type="nucleotide sequence ID" value="XM_010895768.3"/>
</dbReference>
<dbReference type="Bgee" id="ENSELUG00000017266">
    <property type="expression patterns" value="Expressed in camera-type eye and 8 other cell types or tissues"/>
</dbReference>
<feature type="region of interest" description="Disordered" evidence="1">
    <location>
        <begin position="241"/>
        <end position="480"/>
    </location>
</feature>
<reference evidence="2" key="4">
    <citation type="submission" date="2025-09" db="UniProtKB">
        <authorList>
            <consortium name="Ensembl"/>
        </authorList>
    </citation>
    <scope>IDENTIFICATION</scope>
</reference>
<reference evidence="2" key="2">
    <citation type="submission" date="2020-02" db="EMBL/GenBank/DDBJ databases">
        <title>Esox lucius (northern pike) genome, fEsoLuc1, primary haplotype.</title>
        <authorList>
            <person name="Myers G."/>
            <person name="Karagic N."/>
            <person name="Meyer A."/>
            <person name="Pippel M."/>
            <person name="Reichard M."/>
            <person name="Winkler S."/>
            <person name="Tracey A."/>
            <person name="Sims Y."/>
            <person name="Howe K."/>
            <person name="Rhie A."/>
            <person name="Formenti G."/>
            <person name="Durbin R."/>
            <person name="Fedrigo O."/>
            <person name="Jarvis E.D."/>
        </authorList>
    </citation>
    <scope>NUCLEOTIDE SEQUENCE [LARGE SCALE GENOMIC DNA]</scope>
</reference>
<dbReference type="InterPro" id="IPR029337">
    <property type="entry name" value="INSYN2"/>
</dbReference>